<evidence type="ECO:0000313" key="3">
    <source>
        <dbReference type="EMBL" id="KAK8377348.1"/>
    </source>
</evidence>
<dbReference type="PROSITE" id="PS51155">
    <property type="entry name" value="CHIT_BIND_RR_2"/>
    <property type="match status" value="1"/>
</dbReference>
<protein>
    <submittedName>
        <fullName evidence="3">Uncharacterized protein</fullName>
    </submittedName>
</protein>
<gene>
    <name evidence="3" type="ORF">O3P69_013761</name>
</gene>
<dbReference type="PANTHER" id="PTHR10380">
    <property type="entry name" value="CUTICLE PROTEIN"/>
    <property type="match status" value="1"/>
</dbReference>
<organism evidence="3 4">
    <name type="scientific">Scylla paramamosain</name>
    <name type="common">Mud crab</name>
    <dbReference type="NCBI Taxonomy" id="85552"/>
    <lineage>
        <taxon>Eukaryota</taxon>
        <taxon>Metazoa</taxon>
        <taxon>Ecdysozoa</taxon>
        <taxon>Arthropoda</taxon>
        <taxon>Crustacea</taxon>
        <taxon>Multicrustacea</taxon>
        <taxon>Malacostraca</taxon>
        <taxon>Eumalacostraca</taxon>
        <taxon>Eucarida</taxon>
        <taxon>Decapoda</taxon>
        <taxon>Pleocyemata</taxon>
        <taxon>Brachyura</taxon>
        <taxon>Eubrachyura</taxon>
        <taxon>Portunoidea</taxon>
        <taxon>Portunidae</taxon>
        <taxon>Portuninae</taxon>
        <taxon>Scylla</taxon>
    </lineage>
</organism>
<dbReference type="InterPro" id="IPR031311">
    <property type="entry name" value="CHIT_BIND_RR_consensus"/>
</dbReference>
<accession>A0AAW0SQF7</accession>
<dbReference type="PANTHER" id="PTHR10380:SF173">
    <property type="entry name" value="CUTICULAR PROTEIN 47EF, ISOFORM C-RELATED"/>
    <property type="match status" value="1"/>
</dbReference>
<keyword evidence="1 2" id="KW-0193">Cuticle</keyword>
<dbReference type="PROSITE" id="PS00233">
    <property type="entry name" value="CHIT_BIND_RR_1"/>
    <property type="match status" value="1"/>
</dbReference>
<dbReference type="PRINTS" id="PR00947">
    <property type="entry name" value="CUTICLE"/>
</dbReference>
<dbReference type="AlphaFoldDB" id="A0AAW0SQF7"/>
<evidence type="ECO:0000256" key="1">
    <source>
        <dbReference type="ARBA" id="ARBA00022460"/>
    </source>
</evidence>
<dbReference type="GO" id="GO:0062129">
    <property type="term" value="C:chitin-based extracellular matrix"/>
    <property type="evidence" value="ECO:0007669"/>
    <property type="project" value="TreeGrafter"/>
</dbReference>
<reference evidence="3 4" key="1">
    <citation type="submission" date="2023-03" db="EMBL/GenBank/DDBJ databases">
        <title>High-quality genome of Scylla paramamosain provides insights in environmental adaptation.</title>
        <authorList>
            <person name="Zhang L."/>
        </authorList>
    </citation>
    <scope>NUCLEOTIDE SEQUENCE [LARGE SCALE GENOMIC DNA]</scope>
    <source>
        <strain evidence="3">LZ_2023a</strain>
        <tissue evidence="3">Muscle</tissue>
    </source>
</reference>
<sequence length="206" mass="21609">MPGVGGLVPATAYTPPRGTNVRAVDLGARTHMKKPSEETLHSARGIKGPARLSASIRCPLSPLAHAAVAAAATTTTTMKLVILACLAAVALAAPQDFPADVIEIVRDERVDNGDGNFNYLFETANGIATNVQGAPGSVGQSNMQGSYRYTLDDGSVVEVTFTADENGYRADSPIIPAAPAHVAELLRIAEQQRAEGITFDEQGRRL</sequence>
<keyword evidence="4" id="KW-1185">Reference proteome</keyword>
<dbReference type="InterPro" id="IPR000618">
    <property type="entry name" value="Insect_cuticle"/>
</dbReference>
<dbReference type="EMBL" id="JARAKH010000047">
    <property type="protein sequence ID" value="KAK8377348.1"/>
    <property type="molecule type" value="Genomic_DNA"/>
</dbReference>
<proteinExistence type="predicted"/>
<evidence type="ECO:0000313" key="4">
    <source>
        <dbReference type="Proteomes" id="UP001487740"/>
    </source>
</evidence>
<comment type="caution">
    <text evidence="3">The sequence shown here is derived from an EMBL/GenBank/DDBJ whole genome shotgun (WGS) entry which is preliminary data.</text>
</comment>
<dbReference type="InterPro" id="IPR050468">
    <property type="entry name" value="Cuticle_Struct_Prot"/>
</dbReference>
<evidence type="ECO:0000256" key="2">
    <source>
        <dbReference type="PROSITE-ProRule" id="PRU00497"/>
    </source>
</evidence>
<dbReference type="Proteomes" id="UP001487740">
    <property type="component" value="Unassembled WGS sequence"/>
</dbReference>
<dbReference type="GO" id="GO:0008010">
    <property type="term" value="F:structural constituent of chitin-based larval cuticle"/>
    <property type="evidence" value="ECO:0007669"/>
    <property type="project" value="TreeGrafter"/>
</dbReference>
<dbReference type="Pfam" id="PF00379">
    <property type="entry name" value="Chitin_bind_4"/>
    <property type="match status" value="1"/>
</dbReference>
<name>A0AAW0SQF7_SCYPA</name>